<dbReference type="PANTHER" id="PTHR24126">
    <property type="entry name" value="ANKYRIN REPEAT, PH AND SEC7 DOMAIN CONTAINING PROTEIN SECG-RELATED"/>
    <property type="match status" value="1"/>
</dbReference>
<dbReference type="PROSITE" id="PS50088">
    <property type="entry name" value="ANK_REPEAT"/>
    <property type="match status" value="4"/>
</dbReference>
<dbReference type="InterPro" id="IPR011043">
    <property type="entry name" value="Gal_Oxase/kelch_b-propeller"/>
</dbReference>
<dbReference type="PROSITE" id="PS50297">
    <property type="entry name" value="ANK_REP_REGION"/>
    <property type="match status" value="3"/>
</dbReference>
<dbReference type="AlphaFoldDB" id="A0A1Z4LYE8"/>
<dbReference type="PANTHER" id="PTHR24126:SF14">
    <property type="entry name" value="ANK_REP_REGION DOMAIN-CONTAINING PROTEIN"/>
    <property type="match status" value="1"/>
</dbReference>
<dbReference type="SUPFAM" id="SSF50965">
    <property type="entry name" value="Galactose oxidase, central domain"/>
    <property type="match status" value="1"/>
</dbReference>
<feature type="repeat" description="ANK" evidence="3">
    <location>
        <begin position="272"/>
        <end position="304"/>
    </location>
</feature>
<accession>A0A1Z4LYE8</accession>
<evidence type="ECO:0000256" key="1">
    <source>
        <dbReference type="ARBA" id="ARBA00022737"/>
    </source>
</evidence>
<evidence type="ECO:0000256" key="2">
    <source>
        <dbReference type="ARBA" id="ARBA00023043"/>
    </source>
</evidence>
<name>A0A1Z4LYE8_9CYAN</name>
<dbReference type="SUPFAM" id="SSF48403">
    <property type="entry name" value="Ankyrin repeat"/>
    <property type="match status" value="1"/>
</dbReference>
<dbReference type="SMART" id="SM00248">
    <property type="entry name" value="ANK"/>
    <property type="match status" value="8"/>
</dbReference>
<protein>
    <submittedName>
        <fullName evidence="4">Ankyrin</fullName>
    </submittedName>
</protein>
<proteinExistence type="predicted"/>
<feature type="repeat" description="ANK" evidence="3">
    <location>
        <begin position="34"/>
        <end position="68"/>
    </location>
</feature>
<dbReference type="InterPro" id="IPR002110">
    <property type="entry name" value="Ankyrin_rpt"/>
</dbReference>
<dbReference type="EMBL" id="AP018227">
    <property type="protein sequence ID" value="BAY86242.1"/>
    <property type="molecule type" value="Genomic_DNA"/>
</dbReference>
<dbReference type="OrthoDB" id="6692170at2"/>
<evidence type="ECO:0000256" key="3">
    <source>
        <dbReference type="PROSITE-ProRule" id="PRU00023"/>
    </source>
</evidence>
<dbReference type="Proteomes" id="UP000218418">
    <property type="component" value="Chromosome"/>
</dbReference>
<keyword evidence="1" id="KW-0677">Repeat</keyword>
<dbReference type="Gene3D" id="2.120.10.80">
    <property type="entry name" value="Kelch-type beta propeller"/>
    <property type="match status" value="1"/>
</dbReference>
<keyword evidence="2 3" id="KW-0040">ANK repeat</keyword>
<sequence length="568" mass="64619">MKIHDYVRKGNIKEVSRLINQKDVYIDCVDKDNSYKTPLMIAVINPDIDIDMVRFLVENGADIDAVGGNNQSRIIDLAIQAGSQDKIRFLLDAGADINYRNSDSYDILINAMYGRDIKQDENLLPILNLLIEKGVEVSSVSSYGESALKVAYGHGRFDVVKLLLDAGADEKQLHWTYLIETVAFGTVEEVKILLEAGADIYHLDCWNRNAFFLSLETGDLEKAKVLLSFTPSRDDSSFWWKSPLFYPIKYNYHEILKWLILEGFDIEETDEYLNTPLMEAAESGAIDCVRILLEAGADTSKVDDLNESAIKKAANLEVFKMLVSGSEDLSDISDEIRILLLGVADEESIEEIKHTKDKTAKFPRFGIKNPEIIENEFWEAMIRSGDAAYTSRSDNDSLNNPIWCYQRFGRTTTILPDERIIEIAGEHEDFYDPDFCIYNDVVVFDGKGNFQIYGYPSDVFPPTDFHSATLVDNYIYIIGNLGYKSQRIINETPVYRLDCDSFQIQKIKTIGDKPGWISRHKAKFQPPSQICISGGQLWKIVDSKKDLVDNTLDYILNLNNFEWNCTNF</sequence>
<reference evidence="4 5" key="1">
    <citation type="submission" date="2017-06" db="EMBL/GenBank/DDBJ databases">
        <title>Genome sequencing of cyanobaciteial culture collection at National Institute for Environmental Studies (NIES).</title>
        <authorList>
            <person name="Hirose Y."/>
            <person name="Shimura Y."/>
            <person name="Fujisawa T."/>
            <person name="Nakamura Y."/>
            <person name="Kawachi M."/>
        </authorList>
    </citation>
    <scope>NUCLEOTIDE SEQUENCE [LARGE SCALE GENOMIC DNA]</scope>
    <source>
        <strain evidence="4 5">NIES-267</strain>
    </source>
</reference>
<feature type="repeat" description="ANK" evidence="3">
    <location>
        <begin position="143"/>
        <end position="169"/>
    </location>
</feature>
<feature type="repeat" description="ANK" evidence="3">
    <location>
        <begin position="70"/>
        <end position="102"/>
    </location>
</feature>
<dbReference type="InterPro" id="IPR015915">
    <property type="entry name" value="Kelch-typ_b-propeller"/>
</dbReference>
<keyword evidence="5" id="KW-1185">Reference proteome</keyword>
<evidence type="ECO:0000313" key="4">
    <source>
        <dbReference type="EMBL" id="BAY86242.1"/>
    </source>
</evidence>
<evidence type="ECO:0000313" key="5">
    <source>
        <dbReference type="Proteomes" id="UP000218418"/>
    </source>
</evidence>
<organism evidence="4 5">
    <name type="scientific">Calothrix parasitica NIES-267</name>
    <dbReference type="NCBI Taxonomy" id="1973488"/>
    <lineage>
        <taxon>Bacteria</taxon>
        <taxon>Bacillati</taxon>
        <taxon>Cyanobacteriota</taxon>
        <taxon>Cyanophyceae</taxon>
        <taxon>Nostocales</taxon>
        <taxon>Calotrichaceae</taxon>
        <taxon>Calothrix</taxon>
    </lineage>
</organism>
<dbReference type="Gene3D" id="1.25.40.20">
    <property type="entry name" value="Ankyrin repeat-containing domain"/>
    <property type="match status" value="2"/>
</dbReference>
<dbReference type="Pfam" id="PF12796">
    <property type="entry name" value="Ank_2"/>
    <property type="match status" value="2"/>
</dbReference>
<gene>
    <name evidence="4" type="ORF">NIES267_57480</name>
</gene>
<dbReference type="InterPro" id="IPR036770">
    <property type="entry name" value="Ankyrin_rpt-contain_sf"/>
</dbReference>